<reference evidence="2" key="2">
    <citation type="submission" date="2018-05" db="EMBL/GenBank/DDBJ databases">
        <title>OmerRS3 (Oryza meridionalis Reference Sequence Version 3).</title>
        <authorList>
            <person name="Zhang J."/>
            <person name="Kudrna D."/>
            <person name="Lee S."/>
            <person name="Talag J."/>
            <person name="Welchert J."/>
            <person name="Wing R.A."/>
        </authorList>
    </citation>
    <scope>NUCLEOTIDE SEQUENCE [LARGE SCALE GENOMIC DNA]</scope>
    <source>
        <strain evidence="2">cv. OR44</strain>
    </source>
</reference>
<keyword evidence="3" id="KW-1185">Reference proteome</keyword>
<sequence>MQLTLAASQLIDQDQRDASPGPRSPSILPTGKLENLMVSS</sequence>
<dbReference type="Proteomes" id="UP000008021">
    <property type="component" value="Chromosome 1"/>
</dbReference>
<dbReference type="Gramene" id="OMERI01G11880.1">
    <property type="protein sequence ID" value="OMERI01G11880.1"/>
    <property type="gene ID" value="OMERI01G11880"/>
</dbReference>
<dbReference type="EnsemblPlants" id="OMERI01G11880.1">
    <property type="protein sequence ID" value="OMERI01G11880.1"/>
    <property type="gene ID" value="OMERI01G11880"/>
</dbReference>
<feature type="compositionally biased region" description="Polar residues" evidence="1">
    <location>
        <begin position="1"/>
        <end position="12"/>
    </location>
</feature>
<protein>
    <submittedName>
        <fullName evidence="2">Uncharacterized protein</fullName>
    </submittedName>
</protein>
<evidence type="ECO:0000313" key="3">
    <source>
        <dbReference type="Proteomes" id="UP000008021"/>
    </source>
</evidence>
<evidence type="ECO:0000256" key="1">
    <source>
        <dbReference type="SAM" id="MobiDB-lite"/>
    </source>
</evidence>
<accession>A0A0E0C107</accession>
<dbReference type="AlphaFoldDB" id="A0A0E0C107"/>
<evidence type="ECO:0000313" key="2">
    <source>
        <dbReference type="EnsemblPlants" id="OMERI01G11880.1"/>
    </source>
</evidence>
<reference evidence="2" key="1">
    <citation type="submission" date="2015-04" db="UniProtKB">
        <authorList>
            <consortium name="EnsemblPlants"/>
        </authorList>
    </citation>
    <scope>IDENTIFICATION</scope>
</reference>
<name>A0A0E0C107_9ORYZ</name>
<organism evidence="2">
    <name type="scientific">Oryza meridionalis</name>
    <dbReference type="NCBI Taxonomy" id="40149"/>
    <lineage>
        <taxon>Eukaryota</taxon>
        <taxon>Viridiplantae</taxon>
        <taxon>Streptophyta</taxon>
        <taxon>Embryophyta</taxon>
        <taxon>Tracheophyta</taxon>
        <taxon>Spermatophyta</taxon>
        <taxon>Magnoliopsida</taxon>
        <taxon>Liliopsida</taxon>
        <taxon>Poales</taxon>
        <taxon>Poaceae</taxon>
        <taxon>BOP clade</taxon>
        <taxon>Oryzoideae</taxon>
        <taxon>Oryzeae</taxon>
        <taxon>Oryzinae</taxon>
        <taxon>Oryza</taxon>
    </lineage>
</organism>
<feature type="region of interest" description="Disordered" evidence="1">
    <location>
        <begin position="1"/>
        <end position="40"/>
    </location>
</feature>
<dbReference type="HOGENOM" id="CLU_3300244_0_0_1"/>
<proteinExistence type="predicted"/>